<evidence type="ECO:0000256" key="1">
    <source>
        <dbReference type="SAM" id="MobiDB-lite"/>
    </source>
</evidence>
<feature type="region of interest" description="Disordered" evidence="1">
    <location>
        <begin position="89"/>
        <end position="129"/>
    </location>
</feature>
<feature type="compositionally biased region" description="Low complexity" evidence="1">
    <location>
        <begin position="102"/>
        <end position="117"/>
    </location>
</feature>
<evidence type="ECO:0000313" key="2">
    <source>
        <dbReference type="EMBL" id="KAG2445158.1"/>
    </source>
</evidence>
<feature type="compositionally biased region" description="Low complexity" evidence="1">
    <location>
        <begin position="209"/>
        <end position="223"/>
    </location>
</feature>
<dbReference type="EMBL" id="JAEHOD010000027">
    <property type="protein sequence ID" value="KAG2445158.1"/>
    <property type="molecule type" value="Genomic_DNA"/>
</dbReference>
<feature type="region of interest" description="Disordered" evidence="1">
    <location>
        <begin position="1"/>
        <end position="39"/>
    </location>
</feature>
<protein>
    <submittedName>
        <fullName evidence="2">Uncharacterized protein</fullName>
    </submittedName>
</protein>
<evidence type="ECO:0000313" key="3">
    <source>
        <dbReference type="Proteomes" id="UP000613740"/>
    </source>
</evidence>
<feature type="region of interest" description="Disordered" evidence="1">
    <location>
        <begin position="170"/>
        <end position="242"/>
    </location>
</feature>
<dbReference type="OrthoDB" id="542298at2759"/>
<keyword evidence="3" id="KW-1185">Reference proteome</keyword>
<accession>A0A835WD21</accession>
<reference evidence="2" key="1">
    <citation type="journal article" date="2020" name="bioRxiv">
        <title>Comparative genomics of Chlamydomonas.</title>
        <authorList>
            <person name="Craig R.J."/>
            <person name="Hasan A.R."/>
            <person name="Ness R.W."/>
            <person name="Keightley P.D."/>
        </authorList>
    </citation>
    <scope>NUCLEOTIDE SEQUENCE</scope>
    <source>
        <strain evidence="2">CCAP 11/173</strain>
    </source>
</reference>
<dbReference type="Proteomes" id="UP000613740">
    <property type="component" value="Unassembled WGS sequence"/>
</dbReference>
<feature type="compositionally biased region" description="Basic residues" evidence="1">
    <location>
        <begin position="197"/>
        <end position="208"/>
    </location>
</feature>
<organism evidence="2 3">
    <name type="scientific">Chlamydomonas schloesseri</name>
    <dbReference type="NCBI Taxonomy" id="2026947"/>
    <lineage>
        <taxon>Eukaryota</taxon>
        <taxon>Viridiplantae</taxon>
        <taxon>Chlorophyta</taxon>
        <taxon>core chlorophytes</taxon>
        <taxon>Chlorophyceae</taxon>
        <taxon>CS clade</taxon>
        <taxon>Chlamydomonadales</taxon>
        <taxon>Chlamydomonadaceae</taxon>
        <taxon>Chlamydomonas</taxon>
    </lineage>
</organism>
<gene>
    <name evidence="2" type="ORF">HYH02_008626</name>
</gene>
<comment type="caution">
    <text evidence="2">The sequence shown here is derived from an EMBL/GenBank/DDBJ whole genome shotgun (WGS) entry which is preliminary data.</text>
</comment>
<feature type="compositionally biased region" description="Gly residues" evidence="1">
    <location>
        <begin position="233"/>
        <end position="242"/>
    </location>
</feature>
<proteinExistence type="predicted"/>
<sequence>MRQTRSAGRNRNGGGRAAQQPQVKERRQHEEQLAALDSPLCMKHRGKPVMSAERFLLIVSQLQAKADELWEQEQQELQRGAELMVISCAPASPRSPPPQPSLTPKATGSPSSPPAAFHHPHPHADAGPFEHAAGLLHGASGLASPSLLPLGGHFNSPTWSPGLDALAQQLGLGPMPSSTSVDPADEPIAGINASNLHHGHHHHQHHQHQQQPGHQGHGGPAQHHLQHQQPHHGGQGQLSGGVQAGEAAGAGAAGGAMAGLAHGHPLFTSGLGLYADAEALVTLYPAAGGERAAKARLLEKFEASGTATARQAAAGHDPFASLLSGTPRAEDFLGSPSWTPSAAYL</sequence>
<dbReference type="AlphaFoldDB" id="A0A835WD21"/>
<feature type="compositionally biased region" description="Basic and acidic residues" evidence="1">
    <location>
        <begin position="23"/>
        <end position="32"/>
    </location>
</feature>
<name>A0A835WD21_9CHLO</name>